<organism evidence="4 5">
    <name type="scientific">Marinomonas aquiplantarum</name>
    <dbReference type="NCBI Taxonomy" id="491951"/>
    <lineage>
        <taxon>Bacteria</taxon>
        <taxon>Pseudomonadati</taxon>
        <taxon>Pseudomonadota</taxon>
        <taxon>Gammaproteobacteria</taxon>
        <taxon>Oceanospirillales</taxon>
        <taxon>Oceanospirillaceae</taxon>
        <taxon>Marinomonas</taxon>
    </lineage>
</organism>
<proteinExistence type="inferred from homology"/>
<protein>
    <submittedName>
        <fullName evidence="4">Phospholipase/carboxylesterase</fullName>
    </submittedName>
</protein>
<sequence>MTSIVIQSPSSPSHLFLLFHGVGASPLSMEPLGKLIAEHQPNAAVVSVVAPQASDLGQGLQWFSVRGVTEENRLERVTAALPSFIDCVQSWQTKYQMPFQNTSLIGFSQGAIMSLSTTQLAEPILASRVISLSGRFAALPQIAPPQTQIAFFHGEADEVIHVQYAREAYQALNALGADTSLQTIAQLGHSINQAEAAKLLSLVKNG</sequence>
<evidence type="ECO:0000256" key="1">
    <source>
        <dbReference type="ARBA" id="ARBA00006499"/>
    </source>
</evidence>
<dbReference type="NCBIfam" id="NF008525">
    <property type="entry name" value="PRK11460.1"/>
    <property type="match status" value="1"/>
</dbReference>
<evidence type="ECO:0000313" key="5">
    <source>
        <dbReference type="Proteomes" id="UP000252086"/>
    </source>
</evidence>
<comment type="caution">
    <text evidence="4">The sequence shown here is derived from an EMBL/GenBank/DDBJ whole genome shotgun (WGS) entry which is preliminary data.</text>
</comment>
<dbReference type="GO" id="GO:0016787">
    <property type="term" value="F:hydrolase activity"/>
    <property type="evidence" value="ECO:0007669"/>
    <property type="project" value="UniProtKB-KW"/>
</dbReference>
<evidence type="ECO:0000259" key="3">
    <source>
        <dbReference type="Pfam" id="PF02230"/>
    </source>
</evidence>
<reference evidence="4 5" key="1">
    <citation type="submission" date="2018-06" db="EMBL/GenBank/DDBJ databases">
        <title>Genomic Encyclopedia of Type Strains, Phase III (KMG-III): the genomes of soil and plant-associated and newly described type strains.</title>
        <authorList>
            <person name="Whitman W."/>
        </authorList>
    </citation>
    <scope>NUCLEOTIDE SEQUENCE [LARGE SCALE GENOMIC DNA]</scope>
    <source>
        <strain evidence="4 5">CECT 7732</strain>
    </source>
</reference>
<gene>
    <name evidence="4" type="ORF">DFP76_104135</name>
</gene>
<comment type="similarity">
    <text evidence="1">Belongs to the AB hydrolase superfamily. AB hydrolase 2 family.</text>
</comment>
<keyword evidence="5" id="KW-1185">Reference proteome</keyword>
<evidence type="ECO:0000313" key="4">
    <source>
        <dbReference type="EMBL" id="RBO83320.1"/>
    </source>
</evidence>
<dbReference type="SUPFAM" id="SSF53474">
    <property type="entry name" value="alpha/beta-Hydrolases"/>
    <property type="match status" value="1"/>
</dbReference>
<dbReference type="EMBL" id="QNRF01000004">
    <property type="protein sequence ID" value="RBO83320.1"/>
    <property type="molecule type" value="Genomic_DNA"/>
</dbReference>
<accession>A0A366CZS0</accession>
<dbReference type="PANTHER" id="PTHR10655:SF17">
    <property type="entry name" value="LYSOPHOSPHOLIPASE-LIKE PROTEIN 1"/>
    <property type="match status" value="1"/>
</dbReference>
<dbReference type="Proteomes" id="UP000252086">
    <property type="component" value="Unassembled WGS sequence"/>
</dbReference>
<evidence type="ECO:0000256" key="2">
    <source>
        <dbReference type="ARBA" id="ARBA00022801"/>
    </source>
</evidence>
<dbReference type="PANTHER" id="PTHR10655">
    <property type="entry name" value="LYSOPHOSPHOLIPASE-RELATED"/>
    <property type="match status" value="1"/>
</dbReference>
<name>A0A366CZS0_9GAMM</name>
<dbReference type="Pfam" id="PF02230">
    <property type="entry name" value="Abhydrolase_2"/>
    <property type="match status" value="1"/>
</dbReference>
<keyword evidence="2" id="KW-0378">Hydrolase</keyword>
<feature type="domain" description="Phospholipase/carboxylesterase/thioesterase" evidence="3">
    <location>
        <begin position="5"/>
        <end position="200"/>
    </location>
</feature>
<dbReference type="InterPro" id="IPR050565">
    <property type="entry name" value="LYPA1-2/EST-like"/>
</dbReference>
<dbReference type="InterPro" id="IPR029058">
    <property type="entry name" value="AB_hydrolase_fold"/>
</dbReference>
<dbReference type="InterPro" id="IPR003140">
    <property type="entry name" value="PLipase/COase/thioEstase"/>
</dbReference>
<dbReference type="OrthoDB" id="9801763at2"/>
<dbReference type="RefSeq" id="WP_113874273.1">
    <property type="nucleotide sequence ID" value="NZ_QNRF01000004.1"/>
</dbReference>
<dbReference type="Gene3D" id="3.40.50.1820">
    <property type="entry name" value="alpha/beta hydrolase"/>
    <property type="match status" value="1"/>
</dbReference>
<dbReference type="AlphaFoldDB" id="A0A366CZS0"/>